<gene>
    <name evidence="7" type="ORF">Ocin01_11909</name>
</gene>
<reference evidence="7 8" key="1">
    <citation type="journal article" date="2016" name="Genome Biol. Evol.">
        <title>Gene Family Evolution Reflects Adaptation to Soil Environmental Stressors in the Genome of the Collembolan Orchesella cincta.</title>
        <authorList>
            <person name="Faddeeva-Vakhrusheva A."/>
            <person name="Derks M.F."/>
            <person name="Anvar S.Y."/>
            <person name="Agamennone V."/>
            <person name="Suring W."/>
            <person name="Smit S."/>
            <person name="van Straalen N.M."/>
            <person name="Roelofs D."/>
        </authorList>
    </citation>
    <scope>NUCLEOTIDE SEQUENCE [LARGE SCALE GENOMIC DNA]</scope>
    <source>
        <tissue evidence="7">Mixed pool</tissue>
    </source>
</reference>
<keyword evidence="8" id="KW-1185">Reference proteome</keyword>
<proteinExistence type="inferred from homology"/>
<dbReference type="SUPFAM" id="SSF53474">
    <property type="entry name" value="alpha/beta-Hydrolases"/>
    <property type="match status" value="2"/>
</dbReference>
<evidence type="ECO:0000259" key="6">
    <source>
        <dbReference type="Pfam" id="PF00135"/>
    </source>
</evidence>
<feature type="region of interest" description="Disordered" evidence="5">
    <location>
        <begin position="82"/>
        <end position="106"/>
    </location>
</feature>
<keyword evidence="4" id="KW-0325">Glycoprotein</keyword>
<feature type="compositionally biased region" description="Basic and acidic residues" evidence="5">
    <location>
        <begin position="1353"/>
        <end position="1362"/>
    </location>
</feature>
<dbReference type="InterPro" id="IPR029058">
    <property type="entry name" value="AB_hydrolase_fold"/>
</dbReference>
<dbReference type="InterPro" id="IPR050309">
    <property type="entry name" value="Type-B_Carboxylest/Lipase"/>
</dbReference>
<evidence type="ECO:0000256" key="4">
    <source>
        <dbReference type="ARBA" id="ARBA00023180"/>
    </source>
</evidence>
<dbReference type="OrthoDB" id="6846267at2759"/>
<feature type="domain" description="Carboxylesterase type B" evidence="6">
    <location>
        <begin position="3"/>
        <end position="516"/>
    </location>
</feature>
<keyword evidence="2" id="KW-0719">Serine esterase</keyword>
<feature type="domain" description="Carboxylesterase type B" evidence="6">
    <location>
        <begin position="770"/>
        <end position="1310"/>
    </location>
</feature>
<dbReference type="Gene3D" id="3.40.50.1820">
    <property type="entry name" value="alpha/beta hydrolase"/>
    <property type="match status" value="2"/>
</dbReference>
<dbReference type="InterPro" id="IPR019826">
    <property type="entry name" value="Carboxylesterase_B_AS"/>
</dbReference>
<evidence type="ECO:0000256" key="1">
    <source>
        <dbReference type="ARBA" id="ARBA00005964"/>
    </source>
</evidence>
<dbReference type="GO" id="GO:0052689">
    <property type="term" value="F:carboxylic ester hydrolase activity"/>
    <property type="evidence" value="ECO:0007669"/>
    <property type="project" value="UniProtKB-KW"/>
</dbReference>
<evidence type="ECO:0000256" key="2">
    <source>
        <dbReference type="ARBA" id="ARBA00022487"/>
    </source>
</evidence>
<evidence type="ECO:0000313" key="7">
    <source>
        <dbReference type="EMBL" id="ODM94771.1"/>
    </source>
</evidence>
<evidence type="ECO:0000256" key="3">
    <source>
        <dbReference type="ARBA" id="ARBA00022801"/>
    </source>
</evidence>
<feature type="compositionally biased region" description="Low complexity" evidence="5">
    <location>
        <begin position="697"/>
        <end position="713"/>
    </location>
</feature>
<keyword evidence="3" id="KW-0378">Hydrolase</keyword>
<feature type="compositionally biased region" description="Low complexity" evidence="5">
    <location>
        <begin position="86"/>
        <end position="106"/>
    </location>
</feature>
<feature type="region of interest" description="Disordered" evidence="5">
    <location>
        <begin position="695"/>
        <end position="715"/>
    </location>
</feature>
<protein>
    <submittedName>
        <fullName evidence="7">Esterase E4</fullName>
    </submittedName>
</protein>
<organism evidence="7 8">
    <name type="scientific">Orchesella cincta</name>
    <name type="common">Springtail</name>
    <name type="synonym">Podura cincta</name>
    <dbReference type="NCBI Taxonomy" id="48709"/>
    <lineage>
        <taxon>Eukaryota</taxon>
        <taxon>Metazoa</taxon>
        <taxon>Ecdysozoa</taxon>
        <taxon>Arthropoda</taxon>
        <taxon>Hexapoda</taxon>
        <taxon>Collembola</taxon>
        <taxon>Entomobryomorpha</taxon>
        <taxon>Entomobryoidea</taxon>
        <taxon>Orchesellidae</taxon>
        <taxon>Orchesellinae</taxon>
        <taxon>Orchesella</taxon>
    </lineage>
</organism>
<dbReference type="STRING" id="48709.A0A1D2MPH1"/>
<dbReference type="PANTHER" id="PTHR11559">
    <property type="entry name" value="CARBOXYLESTERASE"/>
    <property type="match status" value="1"/>
</dbReference>
<comment type="caution">
    <text evidence="7">The sequence shown here is derived from an EMBL/GenBank/DDBJ whole genome shotgun (WGS) entry which is preliminary data.</text>
</comment>
<dbReference type="InterPro" id="IPR002018">
    <property type="entry name" value="CarbesteraseB"/>
</dbReference>
<feature type="compositionally biased region" description="Polar residues" evidence="5">
    <location>
        <begin position="610"/>
        <end position="631"/>
    </location>
</feature>
<feature type="region of interest" description="Disordered" evidence="5">
    <location>
        <begin position="572"/>
        <end position="631"/>
    </location>
</feature>
<sequence>MRKLKGKLGESRNGRKFVQYLGYHMRKKPQRFQEAVPPEKWEGIRDATKFGSPCVQFDRQSKAVAGAEECMFLNIFTPQVPKQTEASSTPPTTKTASTTAKPSSTTVQSGIRKLPVLVYIHGGSFVSQSGQIFGAKYFLDEDVILVTLNYRLGVLGFLSTGDSDSIANLGLKVIIQSLRWIKDNISAFGGDSSKITLVGGSGGGAIASYLMLSPQANGLFSNVISESGNSMCPWVIVRNPKKVAEKLAAKLNCPGKTSKEIMSCIKGKSLKDIEIARVALQGFAEDPAVPFAPVVENWLPNDKAVIPDTPQKLLAQGKAAHIPWLTGYNSLNGLNLAVASILTTPKRLAQLDQDWNKLAPLIFHYSQTAVNPSNVSEQVRQYYFGNGKITEENKEKLVIALTDRNFIQCTANAALTQSKFGPVYLYTLSLQGAHSFLDEWGVRDKLNMRGVVHNDELPFLFNLALQSIPELKKGDKQTPFSEKMVKIWTSFAKNGKPSEQHEKTEFEWSPVLPSQSISSLRWYQLDSTSQSRSAVIESPTFKIWESFDLGEEALPSKNDGKIVIGYTMTEKPTVKPITPSTTHVNPASLSSNNQKPQVSPPLPIGGGTKSGNIISPSLSSVATSPTAKSPSQGYFSLEQLQQLQPQNHHHQTTSAANKAIITKPTSASPSSSGTTSTTTTVAPPAIHAVFLDEDPYSSTTTTPQKSQASSQKSLAEGHPTCNNNLYCITYLHLNIFLTNFCHLRPSVGFTYTNLQYLLEFKKSEGNPFGRVVTLPQGRIKGRYSETRRGRLFTEYFGIPYAQPPKRFKEARWPPPTWEWIKDGTKRPPPCYQMNGNMEIGIESCLTLNIHTPATHSNYWLVKDLPVLVMFHGGSWMVNRGDWVGGSGDQLGAKHFMDVDCVIVTVNYRLGVFGFLTFFNPDGPANLGLKDQVLALRWIRDNIASFGGNPNKVTIVGQGAGAAAVGLHLLSPMSKGLFHRAIMQSGSPVCHWALVDDEQQASIQNFIEAVGCTGTDAKEVLACLEPKSAKEIEMARQKIMTTFDDPFYPFGPVVEHWVRSFPKKKVFLPDYPLNILSDATNDTWGGIPIMMGVNSQDGLNFITGQYIQNPGLKSEYFTKYTKSYPPNFGYGLSTARTTEDTIDGITEKIREFYYESVPTEELRNLAHHQTHIDMYSHRNYYQCVRNAAVLYGKWSEMYLYYWSRVGTSIKKWHGYDKLNLTTGLANGDEIHFLFDPADDFGDYMMIRNSRPKHLGFSEDVVKIWVMFALDGKPVADWVSMKGREKSNLEWYELGDERLMMKEPFTKYADFWDSLGLDTRKELPPPGNYSGKPLGSKTPPPPGSNEGGFIYMDVDDSREIQFSY</sequence>
<feature type="compositionally biased region" description="Polar residues" evidence="5">
    <location>
        <begin position="578"/>
        <end position="597"/>
    </location>
</feature>
<dbReference type="Pfam" id="PF00135">
    <property type="entry name" value="COesterase"/>
    <property type="match status" value="2"/>
</dbReference>
<name>A0A1D2MPH1_ORCCI</name>
<dbReference type="Proteomes" id="UP000094527">
    <property type="component" value="Unassembled WGS sequence"/>
</dbReference>
<evidence type="ECO:0000313" key="8">
    <source>
        <dbReference type="Proteomes" id="UP000094527"/>
    </source>
</evidence>
<dbReference type="EMBL" id="LJIJ01000754">
    <property type="protein sequence ID" value="ODM94771.1"/>
    <property type="molecule type" value="Genomic_DNA"/>
</dbReference>
<comment type="similarity">
    <text evidence="1">Belongs to the type-B carboxylesterase/lipase family.</text>
</comment>
<dbReference type="PROSITE" id="PS00122">
    <property type="entry name" value="CARBOXYLESTERASE_B_1"/>
    <property type="match status" value="1"/>
</dbReference>
<accession>A0A1D2MPH1</accession>
<evidence type="ECO:0000256" key="5">
    <source>
        <dbReference type="SAM" id="MobiDB-lite"/>
    </source>
</evidence>
<feature type="region of interest" description="Disordered" evidence="5">
    <location>
        <begin position="663"/>
        <end position="683"/>
    </location>
</feature>
<feature type="region of interest" description="Disordered" evidence="5">
    <location>
        <begin position="1320"/>
        <end position="1362"/>
    </location>
</feature>